<dbReference type="InterPro" id="IPR045025">
    <property type="entry name" value="HACL1-like"/>
</dbReference>
<comment type="catalytic activity">
    <reaction evidence="10">
        <text>2-hydroxyoctadecanoyl-CoA = heptadecanal + formyl-CoA</text>
        <dbReference type="Rhea" id="RHEA:55196"/>
        <dbReference type="ChEBI" id="CHEBI:57376"/>
        <dbReference type="ChEBI" id="CHEBI:74116"/>
        <dbReference type="ChEBI" id="CHEBI:138631"/>
    </reaction>
    <physiologicalReaction direction="left-to-right" evidence="10">
        <dbReference type="Rhea" id="RHEA:55197"/>
    </physiologicalReaction>
</comment>
<comment type="catalytic activity">
    <reaction evidence="8">
        <text>an (R)-2-hydroxy-long-chain-fatty acyl-CoA = a long-chain fatty aldehyde + formyl-CoA</text>
        <dbReference type="Rhea" id="RHEA:67444"/>
        <dbReference type="ChEBI" id="CHEBI:17176"/>
        <dbReference type="ChEBI" id="CHEBI:57376"/>
        <dbReference type="ChEBI" id="CHEBI:170012"/>
        <dbReference type="EC" id="4.1.2.63"/>
    </reaction>
    <physiologicalReaction direction="left-to-right" evidence="8">
        <dbReference type="Rhea" id="RHEA:67445"/>
    </physiologicalReaction>
</comment>
<dbReference type="InterPro" id="IPR012001">
    <property type="entry name" value="Thiamin_PyroP_enz_TPP-bd_dom"/>
</dbReference>
<evidence type="ECO:0000256" key="10">
    <source>
        <dbReference type="ARBA" id="ARBA00048738"/>
    </source>
</evidence>
<dbReference type="Gene3D" id="3.40.50.1220">
    <property type="entry name" value="TPP-binding domain"/>
    <property type="match status" value="1"/>
</dbReference>
<dbReference type="InterPro" id="IPR029035">
    <property type="entry name" value="DHS-like_NAD/FAD-binding_dom"/>
</dbReference>
<dbReference type="InterPro" id="IPR012000">
    <property type="entry name" value="Thiamin_PyroP_enz_cen_dom"/>
</dbReference>
<sequence length="465" mass="50609">MESVQGCQVLCEALVKQGVEYMFGVVGIPVIEIALAAQSLGIKYFGMRNEQAACYAASAIGYLTKRPAVCLVVSGPGLLHALGGMANTMINCWPLIVIGGSSDRDQESRGAFQEFPQVESSRLYTKYACRPNDIKSIPFIVEKAVRTSIYGRPGVSYIDIPGDMVLGTTDNISVTPACLPPPKALAEPSAIQQALNVLKEAKRPLVIIGKGAGYGRAEKEICKFVEKFGLPFLPTPMGKGVISDQHPLCAAAARSRALLKADVILLLGARLNWILHFGLPPRFNPQVKLIQVDISPEELGNNVKPTVALFGDLSSVMKQLNSATEDKTDTETQFSMSPSWRKELREKINTNLQSKKELENDDSIPMNFYRAYKEIRQFLPQDCILISEGANTMDIGRTVLPSYLPRHRLDAGTFGTMGVGLGFAIAAAILVKYKDEKLDPPASRVVCIQGDSAFGFSGMELETVF</sequence>
<dbReference type="CDD" id="cd07035">
    <property type="entry name" value="TPP_PYR_POX_like"/>
    <property type="match status" value="1"/>
</dbReference>
<evidence type="ECO:0000313" key="16">
    <source>
        <dbReference type="Proteomes" id="UP001152795"/>
    </source>
</evidence>
<proteinExistence type="inferred from homology"/>
<dbReference type="OrthoDB" id="5971388at2759"/>
<dbReference type="PANTHER" id="PTHR43710">
    <property type="entry name" value="2-HYDROXYACYL-COA LYASE"/>
    <property type="match status" value="1"/>
</dbReference>
<evidence type="ECO:0000256" key="1">
    <source>
        <dbReference type="ARBA" id="ARBA00001964"/>
    </source>
</evidence>
<comment type="caution">
    <text evidence="15">The sequence shown here is derived from an EMBL/GenBank/DDBJ whole genome shotgun (WGS) entry which is preliminary data.</text>
</comment>
<dbReference type="InterPro" id="IPR011766">
    <property type="entry name" value="TPP_enzyme_TPP-bd"/>
</dbReference>
<evidence type="ECO:0000256" key="5">
    <source>
        <dbReference type="ARBA" id="ARBA00023052"/>
    </source>
</evidence>
<keyword evidence="6 15" id="KW-0456">Lyase</keyword>
<keyword evidence="4" id="KW-0460">Magnesium</keyword>
<dbReference type="GO" id="GO:0005777">
    <property type="term" value="C:peroxisome"/>
    <property type="evidence" value="ECO:0007669"/>
    <property type="project" value="TreeGrafter"/>
</dbReference>
<feature type="domain" description="Thiamine pyrophosphate enzyme N-terminal TPP-binding" evidence="14">
    <location>
        <begin position="6"/>
        <end position="118"/>
    </location>
</feature>
<dbReference type="GO" id="GO:0106359">
    <property type="term" value="F:2-hydroxyacyl-CoA lyase activity"/>
    <property type="evidence" value="ECO:0007669"/>
    <property type="project" value="UniProtKB-EC"/>
</dbReference>
<feature type="non-terminal residue" evidence="15">
    <location>
        <position position="1"/>
    </location>
</feature>
<keyword evidence="16" id="KW-1185">Reference proteome</keyword>
<evidence type="ECO:0000259" key="13">
    <source>
        <dbReference type="Pfam" id="PF02775"/>
    </source>
</evidence>
<dbReference type="Pfam" id="PF00205">
    <property type="entry name" value="TPP_enzyme_M"/>
    <property type="match status" value="1"/>
</dbReference>
<feature type="domain" description="Thiamine pyrophosphate enzyme central" evidence="12">
    <location>
        <begin position="191"/>
        <end position="320"/>
    </location>
</feature>
<name>A0A7D9J7U3_PARCT</name>
<evidence type="ECO:0000256" key="7">
    <source>
        <dbReference type="ARBA" id="ARBA00044451"/>
    </source>
</evidence>
<dbReference type="PANTHER" id="PTHR43710:SF2">
    <property type="entry name" value="2-HYDROXYACYL-COA LYASE 1"/>
    <property type="match status" value="1"/>
</dbReference>
<dbReference type="SUPFAM" id="SSF52467">
    <property type="entry name" value="DHS-like NAD/FAD-binding domain"/>
    <property type="match status" value="1"/>
</dbReference>
<evidence type="ECO:0000256" key="6">
    <source>
        <dbReference type="ARBA" id="ARBA00023239"/>
    </source>
</evidence>
<dbReference type="InterPro" id="IPR029061">
    <property type="entry name" value="THDP-binding"/>
</dbReference>
<dbReference type="Gene3D" id="3.40.50.970">
    <property type="match status" value="2"/>
</dbReference>
<gene>
    <name evidence="15" type="ORF">PACLA_8A027411</name>
</gene>
<feature type="domain" description="Thiamine pyrophosphate enzyme TPP-binding" evidence="13">
    <location>
        <begin position="392"/>
        <end position="464"/>
    </location>
</feature>
<dbReference type="EMBL" id="CACRXK020012600">
    <property type="protein sequence ID" value="CAB4023633.1"/>
    <property type="molecule type" value="Genomic_DNA"/>
</dbReference>
<dbReference type="GO" id="GO:0030976">
    <property type="term" value="F:thiamine pyrophosphate binding"/>
    <property type="evidence" value="ECO:0007669"/>
    <property type="project" value="InterPro"/>
</dbReference>
<organism evidence="15 16">
    <name type="scientific">Paramuricea clavata</name>
    <name type="common">Red gorgonian</name>
    <name type="synonym">Violescent sea-whip</name>
    <dbReference type="NCBI Taxonomy" id="317549"/>
    <lineage>
        <taxon>Eukaryota</taxon>
        <taxon>Metazoa</taxon>
        <taxon>Cnidaria</taxon>
        <taxon>Anthozoa</taxon>
        <taxon>Octocorallia</taxon>
        <taxon>Malacalcyonacea</taxon>
        <taxon>Plexauridae</taxon>
        <taxon>Paramuricea</taxon>
    </lineage>
</organism>
<evidence type="ECO:0000313" key="15">
    <source>
        <dbReference type="EMBL" id="CAB4023633.1"/>
    </source>
</evidence>
<dbReference type="Pfam" id="PF02776">
    <property type="entry name" value="TPP_enzyme_N"/>
    <property type="match status" value="1"/>
</dbReference>
<evidence type="ECO:0000256" key="4">
    <source>
        <dbReference type="ARBA" id="ARBA00022842"/>
    </source>
</evidence>
<evidence type="ECO:0000256" key="9">
    <source>
        <dbReference type="ARBA" id="ARBA00044518"/>
    </source>
</evidence>
<dbReference type="FunFam" id="3.40.50.1220:FF:000006">
    <property type="entry name" value="2-hydroxyacyl-CoA lyase 1"/>
    <property type="match status" value="1"/>
</dbReference>
<evidence type="ECO:0000256" key="11">
    <source>
        <dbReference type="RuleBase" id="RU362132"/>
    </source>
</evidence>
<keyword evidence="3" id="KW-0479">Metal-binding</keyword>
<comment type="cofactor">
    <cofactor evidence="1">
        <name>thiamine diphosphate</name>
        <dbReference type="ChEBI" id="CHEBI:58937"/>
    </cofactor>
</comment>
<protein>
    <recommendedName>
        <fullName evidence="9">2-hydroxyacyl-CoA lyase</fullName>
        <ecNumber evidence="9">4.1.2.63</ecNumber>
    </recommendedName>
</protein>
<dbReference type="AlphaFoldDB" id="A0A7D9J7U3"/>
<dbReference type="GO" id="GO:0001561">
    <property type="term" value="P:fatty acid alpha-oxidation"/>
    <property type="evidence" value="ECO:0007669"/>
    <property type="project" value="TreeGrafter"/>
</dbReference>
<dbReference type="Pfam" id="PF02775">
    <property type="entry name" value="TPP_enzyme_C"/>
    <property type="match status" value="1"/>
</dbReference>
<evidence type="ECO:0000256" key="2">
    <source>
        <dbReference type="ARBA" id="ARBA00007812"/>
    </source>
</evidence>
<comment type="similarity">
    <text evidence="2 11">Belongs to the TPP enzyme family.</text>
</comment>
<comment type="catalytic activity">
    <reaction evidence="7">
        <text>a 2-hydroxy-3-methyl fatty acyl-CoA = a 2-methyl-branched fatty aldehyde + formyl-CoA</text>
        <dbReference type="Rhea" id="RHEA:25375"/>
        <dbReference type="ChEBI" id="CHEBI:49188"/>
        <dbReference type="ChEBI" id="CHEBI:57376"/>
        <dbReference type="ChEBI" id="CHEBI:58783"/>
        <dbReference type="EC" id="4.1.2.63"/>
    </reaction>
    <physiologicalReaction direction="left-to-right" evidence="7">
        <dbReference type="Rhea" id="RHEA:25376"/>
    </physiologicalReaction>
</comment>
<dbReference type="EC" id="4.1.2.63" evidence="9"/>
<reference evidence="15" key="1">
    <citation type="submission" date="2020-04" db="EMBL/GenBank/DDBJ databases">
        <authorList>
            <person name="Alioto T."/>
            <person name="Alioto T."/>
            <person name="Gomez Garrido J."/>
        </authorList>
    </citation>
    <scope>NUCLEOTIDE SEQUENCE</scope>
    <source>
        <strain evidence="15">A484AB</strain>
    </source>
</reference>
<evidence type="ECO:0000259" key="14">
    <source>
        <dbReference type="Pfam" id="PF02776"/>
    </source>
</evidence>
<dbReference type="Proteomes" id="UP001152795">
    <property type="component" value="Unassembled WGS sequence"/>
</dbReference>
<dbReference type="SUPFAM" id="SSF52518">
    <property type="entry name" value="Thiamin diphosphate-binding fold (THDP-binding)"/>
    <property type="match status" value="2"/>
</dbReference>
<evidence type="ECO:0000256" key="3">
    <source>
        <dbReference type="ARBA" id="ARBA00022723"/>
    </source>
</evidence>
<evidence type="ECO:0000256" key="8">
    <source>
        <dbReference type="ARBA" id="ARBA00044454"/>
    </source>
</evidence>
<accession>A0A7D9J7U3</accession>
<evidence type="ECO:0000259" key="12">
    <source>
        <dbReference type="Pfam" id="PF00205"/>
    </source>
</evidence>
<dbReference type="FunFam" id="3.40.50.970:FF:000038">
    <property type="entry name" value="2-hydroxyacyl-CoA lyase 1 isoform X1"/>
    <property type="match status" value="1"/>
</dbReference>
<dbReference type="GO" id="GO:0000287">
    <property type="term" value="F:magnesium ion binding"/>
    <property type="evidence" value="ECO:0007669"/>
    <property type="project" value="InterPro"/>
</dbReference>
<keyword evidence="5 11" id="KW-0786">Thiamine pyrophosphate</keyword>